<evidence type="ECO:0000313" key="5">
    <source>
        <dbReference type="Proteomes" id="UP000324351"/>
    </source>
</evidence>
<organism evidence="4 5">
    <name type="scientific">Nocardioides antri</name>
    <dbReference type="NCBI Taxonomy" id="2607659"/>
    <lineage>
        <taxon>Bacteria</taxon>
        <taxon>Bacillati</taxon>
        <taxon>Actinomycetota</taxon>
        <taxon>Actinomycetes</taxon>
        <taxon>Propionibacteriales</taxon>
        <taxon>Nocardioidaceae</taxon>
        <taxon>Nocardioides</taxon>
    </lineage>
</organism>
<gene>
    <name evidence="4" type="ORF">F0U47_06520</name>
</gene>
<sequence>MSATFVCLSALAVMPGVPPAAATGPTCAGLPATIVGTPGNDKIEGTGADDVILGRAGHDTVVDGAGDDVVCGGPGIDVFHSGEGDDLLRGGDDDDNLVGGPGRDVLLGGEGRDWALSWYWGEDESYGADEYWMGAGDDVVRLDARRGDGFAVYGGPGDDDVVIDSVPGTPLTMVGGPGEDFGYLNVYQEGGTTVAVHQGSQFLQMGDGPPGRIAQWEFLWLGGTHAWSYRGTAGPDQLMVPSGRFTGFLYGGNDLVSIGGTGPHFIDGGAGVMDSADAPREVSTCRGIEYGNCAPLYR</sequence>
<dbReference type="SUPFAM" id="SSF51120">
    <property type="entry name" value="beta-Roll"/>
    <property type="match status" value="1"/>
</dbReference>
<proteinExistence type="predicted"/>
<feature type="chain" id="PRO_5038753398" description="Calcium-binding protein" evidence="3">
    <location>
        <begin position="23"/>
        <end position="298"/>
    </location>
</feature>
<dbReference type="PRINTS" id="PR00313">
    <property type="entry name" value="CABNDNGRPT"/>
</dbReference>
<dbReference type="InterPro" id="IPR018511">
    <property type="entry name" value="Hemolysin-typ_Ca-bd_CS"/>
</dbReference>
<reference evidence="4 5" key="2">
    <citation type="submission" date="2019-09" db="EMBL/GenBank/DDBJ databases">
        <authorList>
            <person name="Jin C."/>
        </authorList>
    </citation>
    <scope>NUCLEOTIDE SEQUENCE [LARGE SCALE GENOMIC DNA]</scope>
    <source>
        <strain evidence="4 5">BN140041</strain>
    </source>
</reference>
<dbReference type="PANTHER" id="PTHR38340:SF1">
    <property type="entry name" value="S-LAYER PROTEIN"/>
    <property type="match status" value="1"/>
</dbReference>
<dbReference type="Proteomes" id="UP000324351">
    <property type="component" value="Unassembled WGS sequence"/>
</dbReference>
<dbReference type="RefSeq" id="WP_149749529.1">
    <property type="nucleotide sequence ID" value="NZ_VUJW01000003.1"/>
</dbReference>
<keyword evidence="3" id="KW-0732">Signal</keyword>
<dbReference type="PANTHER" id="PTHR38340">
    <property type="entry name" value="S-LAYER PROTEIN"/>
    <property type="match status" value="1"/>
</dbReference>
<dbReference type="InterPro" id="IPR011049">
    <property type="entry name" value="Serralysin-like_metalloprot_C"/>
</dbReference>
<comment type="subcellular location">
    <subcellularLocation>
        <location evidence="1">Secreted</location>
    </subcellularLocation>
</comment>
<dbReference type="PROSITE" id="PS00330">
    <property type="entry name" value="HEMOLYSIN_CALCIUM"/>
    <property type="match status" value="1"/>
</dbReference>
<dbReference type="AlphaFoldDB" id="A0A5B1M351"/>
<evidence type="ECO:0000256" key="1">
    <source>
        <dbReference type="ARBA" id="ARBA00004613"/>
    </source>
</evidence>
<dbReference type="EMBL" id="VUJW01000003">
    <property type="protein sequence ID" value="KAA1427161.1"/>
    <property type="molecule type" value="Genomic_DNA"/>
</dbReference>
<evidence type="ECO:0000313" key="4">
    <source>
        <dbReference type="EMBL" id="KAA1427161.1"/>
    </source>
</evidence>
<dbReference type="Pfam" id="PF00353">
    <property type="entry name" value="HemolysinCabind"/>
    <property type="match status" value="2"/>
</dbReference>
<dbReference type="InterPro" id="IPR050557">
    <property type="entry name" value="RTX_toxin/Mannuronan_C5-epim"/>
</dbReference>
<evidence type="ECO:0008006" key="6">
    <source>
        <dbReference type="Google" id="ProtNLM"/>
    </source>
</evidence>
<protein>
    <recommendedName>
        <fullName evidence="6">Calcium-binding protein</fullName>
    </recommendedName>
</protein>
<dbReference type="GO" id="GO:0005509">
    <property type="term" value="F:calcium ion binding"/>
    <property type="evidence" value="ECO:0007669"/>
    <property type="project" value="InterPro"/>
</dbReference>
<accession>A0A5B1M351</accession>
<evidence type="ECO:0000256" key="3">
    <source>
        <dbReference type="SAM" id="SignalP"/>
    </source>
</evidence>
<comment type="caution">
    <text evidence="4">The sequence shown here is derived from an EMBL/GenBank/DDBJ whole genome shotgun (WGS) entry which is preliminary data.</text>
</comment>
<dbReference type="InterPro" id="IPR001343">
    <property type="entry name" value="Hemolysn_Ca-bd"/>
</dbReference>
<feature type="signal peptide" evidence="3">
    <location>
        <begin position="1"/>
        <end position="22"/>
    </location>
</feature>
<keyword evidence="5" id="KW-1185">Reference proteome</keyword>
<evidence type="ECO:0000256" key="2">
    <source>
        <dbReference type="ARBA" id="ARBA00022525"/>
    </source>
</evidence>
<dbReference type="GO" id="GO:0005576">
    <property type="term" value="C:extracellular region"/>
    <property type="evidence" value="ECO:0007669"/>
    <property type="project" value="UniProtKB-SubCell"/>
</dbReference>
<reference evidence="4 5" key="1">
    <citation type="submission" date="2019-09" db="EMBL/GenBank/DDBJ databases">
        <title>Nocardioides panacisoli sp. nov., isolated from the soil of a ginseng field.</title>
        <authorList>
            <person name="Cho C."/>
        </authorList>
    </citation>
    <scope>NUCLEOTIDE SEQUENCE [LARGE SCALE GENOMIC DNA]</scope>
    <source>
        <strain evidence="4 5">BN140041</strain>
    </source>
</reference>
<dbReference type="Gene3D" id="2.150.10.10">
    <property type="entry name" value="Serralysin-like metalloprotease, C-terminal"/>
    <property type="match status" value="2"/>
</dbReference>
<keyword evidence="2" id="KW-0964">Secreted</keyword>
<name>A0A5B1M351_9ACTN</name>